<proteinExistence type="predicted"/>
<dbReference type="Proteomes" id="UP000738359">
    <property type="component" value="Unassembled WGS sequence"/>
</dbReference>
<feature type="region of interest" description="Disordered" evidence="1">
    <location>
        <begin position="152"/>
        <end position="289"/>
    </location>
</feature>
<gene>
    <name evidence="2" type="ORF">BGZ70_007030</name>
</gene>
<feature type="region of interest" description="Disordered" evidence="1">
    <location>
        <begin position="1"/>
        <end position="131"/>
    </location>
</feature>
<evidence type="ECO:0000313" key="3">
    <source>
        <dbReference type="Proteomes" id="UP000738359"/>
    </source>
</evidence>
<feature type="compositionally biased region" description="Basic and acidic residues" evidence="1">
    <location>
        <begin position="252"/>
        <end position="269"/>
    </location>
</feature>
<sequence>MSGSRAPNRAIIADKVKNSKSAGNTTHEQLQYQQRQQEPHFGGGVPRQPAASTKTQGQSRGEGERSRLQGQTPLASTHNRGHGVSQPQKQQQRQQQPATLSTLNTLNTGLPRQGSASTTPTSPSGSVKPELVTAIPTSSLCLSFDEDFERDQAQDVEKHQRQALQYQRQLQQKPPKKRGEWDSDDEDSDSGSMVSYRRSIQRLSVSYHTKGRPGIPNISLFGPNQRPNPLVKHDRSGSGAGGYLADAQILVKEQREDRMRQQREKDRLQEQQQHQQLAQQQQLKQQQQT</sequence>
<evidence type="ECO:0000313" key="2">
    <source>
        <dbReference type="EMBL" id="KAF9964013.1"/>
    </source>
</evidence>
<evidence type="ECO:0000256" key="1">
    <source>
        <dbReference type="SAM" id="MobiDB-lite"/>
    </source>
</evidence>
<feature type="compositionally biased region" description="Low complexity" evidence="1">
    <location>
        <begin position="162"/>
        <end position="173"/>
    </location>
</feature>
<feature type="compositionally biased region" description="Low complexity" evidence="1">
    <location>
        <begin position="86"/>
        <end position="126"/>
    </location>
</feature>
<dbReference type="AlphaFoldDB" id="A0A9P6J765"/>
<feature type="compositionally biased region" description="Polar residues" evidence="1">
    <location>
        <begin position="50"/>
        <end position="59"/>
    </location>
</feature>
<feature type="compositionally biased region" description="Polar residues" evidence="1">
    <location>
        <begin position="19"/>
        <end position="28"/>
    </location>
</feature>
<name>A0A9P6J765_MORAP</name>
<reference evidence="2" key="1">
    <citation type="journal article" date="2020" name="Fungal Divers.">
        <title>Resolving the Mortierellaceae phylogeny through synthesis of multi-gene phylogenetics and phylogenomics.</title>
        <authorList>
            <person name="Vandepol N."/>
            <person name="Liber J."/>
            <person name="Desiro A."/>
            <person name="Na H."/>
            <person name="Kennedy M."/>
            <person name="Barry K."/>
            <person name="Grigoriev I.V."/>
            <person name="Miller A.N."/>
            <person name="O'Donnell K."/>
            <person name="Stajich J.E."/>
            <person name="Bonito G."/>
        </authorList>
    </citation>
    <scope>NUCLEOTIDE SEQUENCE</scope>
    <source>
        <strain evidence="2">CK1249</strain>
    </source>
</reference>
<keyword evidence="3" id="KW-1185">Reference proteome</keyword>
<feature type="non-terminal residue" evidence="2">
    <location>
        <position position="289"/>
    </location>
</feature>
<organism evidence="2 3">
    <name type="scientific">Mortierella alpina</name>
    <name type="common">Oleaginous fungus</name>
    <name type="synonym">Mortierella renispora</name>
    <dbReference type="NCBI Taxonomy" id="64518"/>
    <lineage>
        <taxon>Eukaryota</taxon>
        <taxon>Fungi</taxon>
        <taxon>Fungi incertae sedis</taxon>
        <taxon>Mucoromycota</taxon>
        <taxon>Mortierellomycotina</taxon>
        <taxon>Mortierellomycetes</taxon>
        <taxon>Mortierellales</taxon>
        <taxon>Mortierellaceae</taxon>
        <taxon>Mortierella</taxon>
    </lineage>
</organism>
<feature type="compositionally biased region" description="Polar residues" evidence="1">
    <location>
        <begin position="68"/>
        <end position="78"/>
    </location>
</feature>
<accession>A0A9P6J765</accession>
<protein>
    <submittedName>
        <fullName evidence="2">Uncharacterized protein</fullName>
    </submittedName>
</protein>
<feature type="compositionally biased region" description="Low complexity" evidence="1">
    <location>
        <begin position="270"/>
        <end position="289"/>
    </location>
</feature>
<dbReference type="EMBL" id="JAAAHY010000418">
    <property type="protein sequence ID" value="KAF9964013.1"/>
    <property type="molecule type" value="Genomic_DNA"/>
</dbReference>
<comment type="caution">
    <text evidence="2">The sequence shown here is derived from an EMBL/GenBank/DDBJ whole genome shotgun (WGS) entry which is preliminary data.</text>
</comment>